<dbReference type="InterPro" id="IPR034660">
    <property type="entry name" value="DinB/YfiT-like"/>
</dbReference>
<name>A0A916J9N1_9BACT</name>
<evidence type="ECO:0000313" key="2">
    <source>
        <dbReference type="EMBL" id="CAG4995176.1"/>
    </source>
</evidence>
<sequence length="169" mass="19434">MSTFDETTTVQSGKELFIKMVISNWELQNTRLNSLLEKLSDERIAEETAPGRNAGIYILGHLAAVSDGMLPLLGLGERKYPELDKLFLTSPDKAGQEYPTPGQLRLYWSDINETLSSRFSQMEPSEWFEKHTSISEEDFAKEPHRNKLNILINRTNHQSYHFGQLIYLK</sequence>
<dbReference type="Proteomes" id="UP000680038">
    <property type="component" value="Unassembled WGS sequence"/>
</dbReference>
<comment type="caution">
    <text evidence="2">The sequence shown here is derived from an EMBL/GenBank/DDBJ whole genome shotgun (WGS) entry which is preliminary data.</text>
</comment>
<dbReference type="InterPro" id="IPR024775">
    <property type="entry name" value="DinB-like"/>
</dbReference>
<evidence type="ECO:0000259" key="1">
    <source>
        <dbReference type="Pfam" id="PF12867"/>
    </source>
</evidence>
<reference evidence="2" key="1">
    <citation type="submission" date="2021-04" db="EMBL/GenBank/DDBJ databases">
        <authorList>
            <person name="Rodrigo-Torres L."/>
            <person name="Arahal R. D."/>
            <person name="Lucena T."/>
        </authorList>
    </citation>
    <scope>NUCLEOTIDE SEQUENCE</scope>
    <source>
        <strain evidence="2">CECT 9275</strain>
    </source>
</reference>
<keyword evidence="3" id="KW-1185">Reference proteome</keyword>
<accession>A0A916J9N1</accession>
<evidence type="ECO:0000313" key="3">
    <source>
        <dbReference type="Proteomes" id="UP000680038"/>
    </source>
</evidence>
<protein>
    <recommendedName>
        <fullName evidence="1">DinB-like domain-containing protein</fullName>
    </recommendedName>
</protein>
<dbReference type="EMBL" id="CAJRAF010000001">
    <property type="protein sequence ID" value="CAG4995176.1"/>
    <property type="molecule type" value="Genomic_DNA"/>
</dbReference>
<gene>
    <name evidence="2" type="ORF">DYBT9275_01570</name>
</gene>
<dbReference type="Pfam" id="PF12867">
    <property type="entry name" value="DinB_2"/>
    <property type="match status" value="1"/>
</dbReference>
<feature type="domain" description="DinB-like" evidence="1">
    <location>
        <begin position="26"/>
        <end position="151"/>
    </location>
</feature>
<organism evidence="2 3">
    <name type="scientific">Dyadobacter helix</name>
    <dbReference type="NCBI Taxonomy" id="2822344"/>
    <lineage>
        <taxon>Bacteria</taxon>
        <taxon>Pseudomonadati</taxon>
        <taxon>Bacteroidota</taxon>
        <taxon>Cytophagia</taxon>
        <taxon>Cytophagales</taxon>
        <taxon>Spirosomataceae</taxon>
        <taxon>Dyadobacter</taxon>
    </lineage>
</organism>
<dbReference type="Gene3D" id="1.20.120.450">
    <property type="entry name" value="dinb family like domain"/>
    <property type="match status" value="1"/>
</dbReference>
<dbReference type="AlphaFoldDB" id="A0A916J9N1"/>
<dbReference type="RefSeq" id="WP_215238205.1">
    <property type="nucleotide sequence ID" value="NZ_CAJRAF010000001.1"/>
</dbReference>
<dbReference type="SUPFAM" id="SSF109854">
    <property type="entry name" value="DinB/YfiT-like putative metalloenzymes"/>
    <property type="match status" value="1"/>
</dbReference>
<proteinExistence type="predicted"/>